<sequence length="71" mass="7901">MSNQGSNGLLRAIFGIIMIIIYVGMGALILCGTFGWFSGSWTWLRWTAGILLVIYGIWRAYRQFAGVDTPV</sequence>
<proteinExistence type="predicted"/>
<dbReference type="Proteomes" id="UP000711407">
    <property type="component" value="Unassembled WGS sequence"/>
</dbReference>
<dbReference type="EMBL" id="DYXT01000040">
    <property type="protein sequence ID" value="HJE39644.1"/>
    <property type="molecule type" value="Genomic_DNA"/>
</dbReference>
<protein>
    <submittedName>
        <fullName evidence="2">Uncharacterized protein</fullName>
    </submittedName>
</protein>
<organism evidence="2 3">
    <name type="scientific">Candidatus Amulumruptor caecigallinarius</name>
    <dbReference type="NCBI Taxonomy" id="2109911"/>
    <lineage>
        <taxon>Bacteria</taxon>
        <taxon>Pseudomonadati</taxon>
        <taxon>Bacteroidota</taxon>
        <taxon>Bacteroidia</taxon>
        <taxon>Bacteroidales</taxon>
        <taxon>Muribaculaceae</taxon>
        <taxon>Candidatus Amulumruptor</taxon>
    </lineage>
</organism>
<gene>
    <name evidence="2" type="ORF">K8V47_07825</name>
</gene>
<keyword evidence="1" id="KW-0812">Transmembrane</keyword>
<evidence type="ECO:0000313" key="3">
    <source>
        <dbReference type="Proteomes" id="UP000711407"/>
    </source>
</evidence>
<reference evidence="2" key="2">
    <citation type="submission" date="2021-09" db="EMBL/GenBank/DDBJ databases">
        <authorList>
            <person name="Gilroy R."/>
        </authorList>
    </citation>
    <scope>NUCLEOTIDE SEQUENCE</scope>
    <source>
        <strain evidence="2">4100</strain>
    </source>
</reference>
<name>A0A921JJ95_9BACT</name>
<reference evidence="2" key="1">
    <citation type="journal article" date="2021" name="PeerJ">
        <title>Extensive microbial diversity within the chicken gut microbiome revealed by metagenomics and culture.</title>
        <authorList>
            <person name="Gilroy R."/>
            <person name="Ravi A."/>
            <person name="Getino M."/>
            <person name="Pursley I."/>
            <person name="Horton D.L."/>
            <person name="Alikhan N.F."/>
            <person name="Baker D."/>
            <person name="Gharbi K."/>
            <person name="Hall N."/>
            <person name="Watson M."/>
            <person name="Adriaenssens E.M."/>
            <person name="Foster-Nyarko E."/>
            <person name="Jarju S."/>
            <person name="Secka A."/>
            <person name="Antonio M."/>
            <person name="Oren A."/>
            <person name="Chaudhuri R.R."/>
            <person name="La Ragione R."/>
            <person name="Hildebrand F."/>
            <person name="Pallen M.J."/>
        </authorList>
    </citation>
    <scope>NUCLEOTIDE SEQUENCE</scope>
    <source>
        <strain evidence="2">4100</strain>
    </source>
</reference>
<evidence type="ECO:0000256" key="1">
    <source>
        <dbReference type="SAM" id="Phobius"/>
    </source>
</evidence>
<dbReference type="AlphaFoldDB" id="A0A921JJ95"/>
<feature type="transmembrane region" description="Helical" evidence="1">
    <location>
        <begin position="43"/>
        <end position="61"/>
    </location>
</feature>
<comment type="caution">
    <text evidence="2">The sequence shown here is derived from an EMBL/GenBank/DDBJ whole genome shotgun (WGS) entry which is preliminary data.</text>
</comment>
<keyword evidence="1" id="KW-1133">Transmembrane helix</keyword>
<evidence type="ECO:0000313" key="2">
    <source>
        <dbReference type="EMBL" id="HJE39644.1"/>
    </source>
</evidence>
<accession>A0A921JJ95</accession>
<feature type="transmembrane region" description="Helical" evidence="1">
    <location>
        <begin position="12"/>
        <end position="37"/>
    </location>
</feature>
<keyword evidence="1" id="KW-0472">Membrane</keyword>